<dbReference type="AlphaFoldDB" id="R4RNG1"/>
<dbReference type="PATRIC" id="fig|980422.3.peg.42"/>
<dbReference type="Proteomes" id="UP000013941">
    <property type="component" value="Chromosome"/>
</dbReference>
<feature type="compositionally biased region" description="Polar residues" evidence="1">
    <location>
        <begin position="85"/>
        <end position="94"/>
    </location>
</feature>
<evidence type="ECO:0000313" key="3">
    <source>
        <dbReference type="EMBL" id="AGL89971.1"/>
    </source>
</evidence>
<feature type="transmembrane region" description="Helical" evidence="2">
    <location>
        <begin position="12"/>
        <end position="32"/>
    </location>
</feature>
<feature type="compositionally biased region" description="Polar residues" evidence="1">
    <location>
        <begin position="37"/>
        <end position="52"/>
    </location>
</feature>
<keyword evidence="4" id="KW-1185">Reference proteome</keyword>
<name>R4RNG1_PHYAS</name>
<organism evidence="3 4">
    <name type="scientific">Strawberry lethal yellows phytoplasma (CPA) str. NZSb11</name>
    <dbReference type="NCBI Taxonomy" id="980422"/>
    <lineage>
        <taxon>Bacteria</taxon>
        <taxon>Bacillati</taxon>
        <taxon>Mycoplasmatota</taxon>
        <taxon>Mollicutes</taxon>
        <taxon>Acholeplasmatales</taxon>
        <taxon>Acholeplasmataceae</taxon>
        <taxon>Candidatus Phytoplasma</taxon>
        <taxon>16SrXII (Stolbur group)</taxon>
    </lineage>
</organism>
<gene>
    <name evidence="3" type="primary">yibP</name>
    <name evidence="3" type="ORF">SLY_0045</name>
</gene>
<keyword evidence="2" id="KW-0812">Transmembrane</keyword>
<keyword evidence="2" id="KW-1133">Transmembrane helix</keyword>
<proteinExistence type="predicted"/>
<evidence type="ECO:0000256" key="2">
    <source>
        <dbReference type="SAM" id="Phobius"/>
    </source>
</evidence>
<dbReference type="HOGENOM" id="CLU_2221736_0_0_14"/>
<evidence type="ECO:0000313" key="4">
    <source>
        <dbReference type="Proteomes" id="UP000013941"/>
    </source>
</evidence>
<dbReference type="KEGG" id="nzs:SLY_0045"/>
<protein>
    <submittedName>
        <fullName evidence="3">Uncharacterized protein</fullName>
    </submittedName>
</protein>
<keyword evidence="2" id="KW-0472">Membrane</keyword>
<sequence>MKQTNFFQKNLVTIIIILLFGIAIIIGINQGFNDYQNEKNSLSPLGQTSPNPSRMKRSTEETPQQKIKTTAARLEQIKTYLFTEPTDTSKSPSVLSERENKKKSIN</sequence>
<dbReference type="EMBL" id="CP002548">
    <property type="protein sequence ID" value="AGL89971.1"/>
    <property type="molecule type" value="Genomic_DNA"/>
</dbReference>
<feature type="region of interest" description="Disordered" evidence="1">
    <location>
        <begin position="37"/>
        <end position="68"/>
    </location>
</feature>
<evidence type="ECO:0000256" key="1">
    <source>
        <dbReference type="SAM" id="MobiDB-lite"/>
    </source>
</evidence>
<accession>R4RNG1</accession>
<feature type="compositionally biased region" description="Basic and acidic residues" evidence="1">
    <location>
        <begin position="96"/>
        <end position="106"/>
    </location>
</feature>
<feature type="region of interest" description="Disordered" evidence="1">
    <location>
        <begin position="83"/>
        <end position="106"/>
    </location>
</feature>
<reference evidence="3 4" key="1">
    <citation type="journal article" date="2013" name="BMC Genomics">
        <title>Comparison of the complete genome sequence of two closely related isolates of 'Candidatus Phytoplasma australiense' reveals genome plasticity.</title>
        <authorList>
            <person name="Andersen M.T."/>
            <person name="Liefting L.W."/>
            <person name="Havukkala I."/>
            <person name="Beever R.E."/>
        </authorList>
    </citation>
    <scope>NUCLEOTIDE SEQUENCE [LARGE SCALE GENOMIC DNA]</scope>
    <source>
        <strain evidence="3 4">NZSb11</strain>
    </source>
</reference>